<reference evidence="2 3" key="1">
    <citation type="submission" date="2023-10" db="EMBL/GenBank/DDBJ databases">
        <title>Microbacterium xanthum sp. nov., isolated from seaweed.</title>
        <authorList>
            <person name="Lee S.D."/>
        </authorList>
    </citation>
    <scope>NUCLEOTIDE SEQUENCE [LARGE SCALE GENOMIC DNA]</scope>
    <source>
        <strain evidence="2 3">KCTC 19124</strain>
    </source>
</reference>
<dbReference type="Proteomes" id="UP001291912">
    <property type="component" value="Unassembled WGS sequence"/>
</dbReference>
<keyword evidence="1" id="KW-0812">Transmembrane</keyword>
<keyword evidence="3" id="KW-1185">Reference proteome</keyword>
<organism evidence="2 3">
    <name type="scientific">Microbacterium aquimaris</name>
    <dbReference type="NCBI Taxonomy" id="459816"/>
    <lineage>
        <taxon>Bacteria</taxon>
        <taxon>Bacillati</taxon>
        <taxon>Actinomycetota</taxon>
        <taxon>Actinomycetes</taxon>
        <taxon>Micrococcales</taxon>
        <taxon>Microbacteriaceae</taxon>
        <taxon>Microbacterium</taxon>
    </lineage>
</organism>
<gene>
    <name evidence="2" type="ORF">R2Q92_07970</name>
</gene>
<accession>A0ABU5N6S8</accession>
<evidence type="ECO:0000313" key="2">
    <source>
        <dbReference type="EMBL" id="MDZ8161777.1"/>
    </source>
</evidence>
<evidence type="ECO:0000313" key="3">
    <source>
        <dbReference type="Proteomes" id="UP001291912"/>
    </source>
</evidence>
<dbReference type="RefSeq" id="WP_194424304.1">
    <property type="nucleotide sequence ID" value="NZ_BAAAPT010000002.1"/>
</dbReference>
<name>A0ABU5N6S8_9MICO</name>
<keyword evidence="1" id="KW-1133">Transmembrane helix</keyword>
<sequence length="64" mass="6579">MFILSLLLFVGGIALLGLAISMPVAPGVFFALGILVLSLGVALPIHFGGTPGAAQRWSISRKDS</sequence>
<protein>
    <submittedName>
        <fullName evidence="2">Uncharacterized protein</fullName>
    </submittedName>
</protein>
<feature type="transmembrane region" description="Helical" evidence="1">
    <location>
        <begin position="29"/>
        <end position="54"/>
    </location>
</feature>
<evidence type="ECO:0000256" key="1">
    <source>
        <dbReference type="SAM" id="Phobius"/>
    </source>
</evidence>
<dbReference type="EMBL" id="JAWJYN010000002">
    <property type="protein sequence ID" value="MDZ8161777.1"/>
    <property type="molecule type" value="Genomic_DNA"/>
</dbReference>
<comment type="caution">
    <text evidence="2">The sequence shown here is derived from an EMBL/GenBank/DDBJ whole genome shotgun (WGS) entry which is preliminary data.</text>
</comment>
<proteinExistence type="predicted"/>
<keyword evidence="1" id="KW-0472">Membrane</keyword>